<dbReference type="EMBL" id="BMMP01000016">
    <property type="protein sequence ID" value="GGO55122.1"/>
    <property type="molecule type" value="Genomic_DNA"/>
</dbReference>
<evidence type="ECO:0000313" key="2">
    <source>
        <dbReference type="Proteomes" id="UP000631535"/>
    </source>
</evidence>
<evidence type="ECO:0008006" key="3">
    <source>
        <dbReference type="Google" id="ProtNLM"/>
    </source>
</evidence>
<accession>A0ABQ2MRW2</accession>
<sequence length="89" mass="9546">MCIVLLSIVVETLSSESVATAPHTMKASVSRAVTPNTTLSVWGTDGTFRRTGGPVGGSSVAFRSTRLSGTLWTFQFSDFARIWSSYPTI</sequence>
<proteinExistence type="predicted"/>
<evidence type="ECO:0000313" key="1">
    <source>
        <dbReference type="EMBL" id="GGO55122.1"/>
    </source>
</evidence>
<organism evidence="1 2">
    <name type="scientific">Streptomyces daqingensis</name>
    <dbReference type="NCBI Taxonomy" id="1472640"/>
    <lineage>
        <taxon>Bacteria</taxon>
        <taxon>Bacillati</taxon>
        <taxon>Actinomycetota</taxon>
        <taxon>Actinomycetes</taxon>
        <taxon>Kitasatosporales</taxon>
        <taxon>Streptomycetaceae</taxon>
        <taxon>Streptomyces</taxon>
    </lineage>
</organism>
<reference evidence="2" key="1">
    <citation type="journal article" date="2019" name="Int. J. Syst. Evol. Microbiol.">
        <title>The Global Catalogue of Microorganisms (GCM) 10K type strain sequencing project: providing services to taxonomists for standard genome sequencing and annotation.</title>
        <authorList>
            <consortium name="The Broad Institute Genomics Platform"/>
            <consortium name="The Broad Institute Genome Sequencing Center for Infectious Disease"/>
            <person name="Wu L."/>
            <person name="Ma J."/>
        </authorList>
    </citation>
    <scope>NUCLEOTIDE SEQUENCE [LARGE SCALE GENOMIC DNA]</scope>
    <source>
        <strain evidence="2">CGMCC 4.7178</strain>
    </source>
</reference>
<keyword evidence="2" id="KW-1185">Reference proteome</keyword>
<comment type="caution">
    <text evidence="1">The sequence shown here is derived from an EMBL/GenBank/DDBJ whole genome shotgun (WGS) entry which is preliminary data.</text>
</comment>
<protein>
    <recommendedName>
        <fullName evidence="3">Secreted protein</fullName>
    </recommendedName>
</protein>
<gene>
    <name evidence="1" type="ORF">GCM10012287_45630</name>
</gene>
<name>A0ABQ2MRW2_9ACTN</name>
<dbReference type="Proteomes" id="UP000631535">
    <property type="component" value="Unassembled WGS sequence"/>
</dbReference>